<dbReference type="AlphaFoldDB" id="A0A841KYB8"/>
<evidence type="ECO:0000313" key="10">
    <source>
        <dbReference type="Proteomes" id="UP000579281"/>
    </source>
</evidence>
<keyword evidence="10" id="KW-1185">Reference proteome</keyword>
<dbReference type="PROSITE" id="PS00675">
    <property type="entry name" value="SIGMA54_INTERACT_1"/>
    <property type="match status" value="1"/>
</dbReference>
<accession>A0A841KYB8</accession>
<dbReference type="Pfam" id="PF02954">
    <property type="entry name" value="HTH_8"/>
    <property type="match status" value="1"/>
</dbReference>
<dbReference type="PROSITE" id="PS50112">
    <property type="entry name" value="PAS"/>
    <property type="match status" value="2"/>
</dbReference>
<dbReference type="Pfam" id="PF00158">
    <property type="entry name" value="Sigma54_activat"/>
    <property type="match status" value="1"/>
</dbReference>
<dbReference type="SUPFAM" id="SSF46689">
    <property type="entry name" value="Homeodomain-like"/>
    <property type="match status" value="1"/>
</dbReference>
<dbReference type="InterPro" id="IPR027417">
    <property type="entry name" value="P-loop_NTPase"/>
</dbReference>
<evidence type="ECO:0000313" key="9">
    <source>
        <dbReference type="EMBL" id="MBB6215125.1"/>
    </source>
</evidence>
<evidence type="ECO:0000259" key="7">
    <source>
        <dbReference type="PROSITE" id="PS50112"/>
    </source>
</evidence>
<dbReference type="PROSITE" id="PS00688">
    <property type="entry name" value="SIGMA54_INTERACT_3"/>
    <property type="match status" value="1"/>
</dbReference>
<organism evidence="9 10">
    <name type="scientific">Anaerosolibacter carboniphilus</name>
    <dbReference type="NCBI Taxonomy" id="1417629"/>
    <lineage>
        <taxon>Bacteria</taxon>
        <taxon>Bacillati</taxon>
        <taxon>Bacillota</taxon>
        <taxon>Clostridia</taxon>
        <taxon>Peptostreptococcales</taxon>
        <taxon>Thermotaleaceae</taxon>
        <taxon>Anaerosolibacter</taxon>
    </lineage>
</organism>
<dbReference type="GO" id="GO:0006355">
    <property type="term" value="P:regulation of DNA-templated transcription"/>
    <property type="evidence" value="ECO:0007669"/>
    <property type="project" value="InterPro"/>
</dbReference>
<keyword evidence="3" id="KW-0805">Transcription regulation</keyword>
<dbReference type="NCBIfam" id="TIGR00229">
    <property type="entry name" value="sensory_box"/>
    <property type="match status" value="2"/>
</dbReference>
<dbReference type="InterPro" id="IPR035965">
    <property type="entry name" value="PAS-like_dom_sf"/>
</dbReference>
<feature type="domain" description="PAC" evidence="8">
    <location>
        <begin position="62"/>
        <end position="115"/>
    </location>
</feature>
<keyword evidence="4" id="KW-0238">DNA-binding</keyword>
<evidence type="ECO:0000259" key="6">
    <source>
        <dbReference type="PROSITE" id="PS50045"/>
    </source>
</evidence>
<dbReference type="InterPro" id="IPR009057">
    <property type="entry name" value="Homeodomain-like_sf"/>
</dbReference>
<dbReference type="Proteomes" id="UP000579281">
    <property type="component" value="Unassembled WGS sequence"/>
</dbReference>
<comment type="caution">
    <text evidence="9">The sequence shown here is derived from an EMBL/GenBank/DDBJ whole genome shotgun (WGS) entry which is preliminary data.</text>
</comment>
<dbReference type="Pfam" id="PF00989">
    <property type="entry name" value="PAS"/>
    <property type="match status" value="2"/>
</dbReference>
<dbReference type="InterPro" id="IPR002078">
    <property type="entry name" value="Sigma_54_int"/>
</dbReference>
<dbReference type="Gene3D" id="1.10.8.60">
    <property type="match status" value="1"/>
</dbReference>
<dbReference type="CDD" id="cd00009">
    <property type="entry name" value="AAA"/>
    <property type="match status" value="1"/>
</dbReference>
<keyword evidence="2" id="KW-0067">ATP-binding</keyword>
<evidence type="ECO:0000256" key="4">
    <source>
        <dbReference type="ARBA" id="ARBA00023125"/>
    </source>
</evidence>
<dbReference type="Gene3D" id="1.10.10.60">
    <property type="entry name" value="Homeodomain-like"/>
    <property type="match status" value="1"/>
</dbReference>
<sequence length="573" mass="64554">MERELEVILDSTHDAMIAVDKRGIITLFNRAAKRLNKLEGEKILGKHITDVVPNTRLPYILETGESELNKKQALGDIIIITNRMPVKDDNGEIIGAVAVFRDISEVLELAEQITNLKEMQSMLQAIFHSTQDAISVVDDQGIGVMINPAYTKLTGLPEKDILGKLCTVDIAEGESIHLQVIKTREPIKNARLKVGPWRKEVVADAAPMIVDGELRGSVAVLHDITEIKRLTNELNQAKQIIRNLESKYTFDDILGEDGQIKSAIEKAKKAAITPATVILRGESGTGKELFAHAIHSASNRKYGQFVRVNCAAISESLLESELFGYEEGAFTGARKGGKLGLFEQANGGTIFLDEIGEISLNTQAKLLRVLQEKELVRVGGSKPVTIDVRVIAATNLDLEKAVRDGKFREDLYYRLNVIPILIPPLRFRKQDIGLLVGRLIKKYNQEYGRFVQDISPKALEILMNYDWPGNIRELENFIGRAMINMKFNEIMIRSKHLPSFEIKMYRNQPKIETAERGAMLVHRKLQEVIDEAEERHIREVLKQNDNNKNKTAAQLGLSIRNLYYKLKKYDIEE</sequence>
<dbReference type="SUPFAM" id="SSF52540">
    <property type="entry name" value="P-loop containing nucleoside triphosphate hydrolases"/>
    <property type="match status" value="1"/>
</dbReference>
<feature type="domain" description="PAS" evidence="7">
    <location>
        <begin position="1"/>
        <end position="71"/>
    </location>
</feature>
<evidence type="ECO:0000259" key="8">
    <source>
        <dbReference type="PROSITE" id="PS50113"/>
    </source>
</evidence>
<evidence type="ECO:0000256" key="2">
    <source>
        <dbReference type="ARBA" id="ARBA00022840"/>
    </source>
</evidence>
<dbReference type="SMART" id="SM00091">
    <property type="entry name" value="PAS"/>
    <property type="match status" value="2"/>
</dbReference>
<dbReference type="GO" id="GO:0043565">
    <property type="term" value="F:sequence-specific DNA binding"/>
    <property type="evidence" value="ECO:0007669"/>
    <property type="project" value="InterPro"/>
</dbReference>
<dbReference type="InterPro" id="IPR000014">
    <property type="entry name" value="PAS"/>
</dbReference>
<dbReference type="PANTHER" id="PTHR32071">
    <property type="entry name" value="TRANSCRIPTIONAL REGULATORY PROTEIN"/>
    <property type="match status" value="1"/>
</dbReference>
<dbReference type="InterPro" id="IPR003593">
    <property type="entry name" value="AAA+_ATPase"/>
</dbReference>
<dbReference type="PRINTS" id="PR01590">
    <property type="entry name" value="HTHFIS"/>
</dbReference>
<dbReference type="SMART" id="SM00382">
    <property type="entry name" value="AAA"/>
    <property type="match status" value="1"/>
</dbReference>
<evidence type="ECO:0000256" key="3">
    <source>
        <dbReference type="ARBA" id="ARBA00023015"/>
    </source>
</evidence>
<dbReference type="InterPro" id="IPR002197">
    <property type="entry name" value="HTH_Fis"/>
</dbReference>
<dbReference type="PROSITE" id="PS50113">
    <property type="entry name" value="PAC"/>
    <property type="match status" value="1"/>
</dbReference>
<feature type="domain" description="PAS" evidence="7">
    <location>
        <begin position="119"/>
        <end position="164"/>
    </location>
</feature>
<dbReference type="InterPro" id="IPR025944">
    <property type="entry name" value="Sigma_54_int_dom_CS"/>
</dbReference>
<dbReference type="InterPro" id="IPR000700">
    <property type="entry name" value="PAS-assoc_C"/>
</dbReference>
<reference evidence="9 10" key="1">
    <citation type="submission" date="2020-08" db="EMBL/GenBank/DDBJ databases">
        <title>Genomic Encyclopedia of Type Strains, Phase IV (KMG-IV): sequencing the most valuable type-strain genomes for metagenomic binning, comparative biology and taxonomic classification.</title>
        <authorList>
            <person name="Goeker M."/>
        </authorList>
    </citation>
    <scope>NUCLEOTIDE SEQUENCE [LARGE SCALE GENOMIC DNA]</scope>
    <source>
        <strain evidence="9 10">DSM 103526</strain>
    </source>
</reference>
<dbReference type="Pfam" id="PF25601">
    <property type="entry name" value="AAA_lid_14"/>
    <property type="match status" value="1"/>
</dbReference>
<evidence type="ECO:0000256" key="5">
    <source>
        <dbReference type="ARBA" id="ARBA00023163"/>
    </source>
</evidence>
<dbReference type="GO" id="GO:0005524">
    <property type="term" value="F:ATP binding"/>
    <property type="evidence" value="ECO:0007669"/>
    <property type="project" value="UniProtKB-KW"/>
</dbReference>
<dbReference type="FunFam" id="3.40.50.300:FF:000006">
    <property type="entry name" value="DNA-binding transcriptional regulator NtrC"/>
    <property type="match status" value="1"/>
</dbReference>
<dbReference type="SUPFAM" id="SSF55785">
    <property type="entry name" value="PYP-like sensor domain (PAS domain)"/>
    <property type="match status" value="2"/>
</dbReference>
<dbReference type="PANTHER" id="PTHR32071:SF121">
    <property type="entry name" value="SIGMA L-DEPENDENT TRANSCRIPTIONAL REGULATOR YQIR-RELATED"/>
    <property type="match status" value="1"/>
</dbReference>
<feature type="domain" description="Sigma-54 factor interaction" evidence="6">
    <location>
        <begin position="253"/>
        <end position="483"/>
    </location>
</feature>
<gene>
    <name evidence="9" type="ORF">HNQ80_001214</name>
</gene>
<dbReference type="InterPro" id="IPR013767">
    <property type="entry name" value="PAS_fold"/>
</dbReference>
<dbReference type="RefSeq" id="WP_184309135.1">
    <property type="nucleotide sequence ID" value="NZ_JACHEN010000005.1"/>
</dbReference>
<dbReference type="InterPro" id="IPR058031">
    <property type="entry name" value="AAA_lid_NorR"/>
</dbReference>
<dbReference type="Gene3D" id="3.40.50.300">
    <property type="entry name" value="P-loop containing nucleotide triphosphate hydrolases"/>
    <property type="match status" value="1"/>
</dbReference>
<dbReference type="PROSITE" id="PS00676">
    <property type="entry name" value="SIGMA54_INTERACT_2"/>
    <property type="match status" value="1"/>
</dbReference>
<dbReference type="InterPro" id="IPR025943">
    <property type="entry name" value="Sigma_54_int_dom_ATP-bd_2"/>
</dbReference>
<dbReference type="CDD" id="cd00130">
    <property type="entry name" value="PAS"/>
    <property type="match status" value="1"/>
</dbReference>
<evidence type="ECO:0000256" key="1">
    <source>
        <dbReference type="ARBA" id="ARBA00022741"/>
    </source>
</evidence>
<proteinExistence type="predicted"/>
<dbReference type="EMBL" id="JACHEN010000005">
    <property type="protein sequence ID" value="MBB6215125.1"/>
    <property type="molecule type" value="Genomic_DNA"/>
</dbReference>
<keyword evidence="1" id="KW-0547">Nucleotide-binding</keyword>
<dbReference type="Gene3D" id="3.30.450.20">
    <property type="entry name" value="PAS domain"/>
    <property type="match status" value="2"/>
</dbReference>
<dbReference type="PROSITE" id="PS50045">
    <property type="entry name" value="SIGMA54_INTERACT_4"/>
    <property type="match status" value="1"/>
</dbReference>
<name>A0A841KYB8_9FIRM</name>
<dbReference type="InterPro" id="IPR025662">
    <property type="entry name" value="Sigma_54_int_dom_ATP-bd_1"/>
</dbReference>
<keyword evidence="5" id="KW-0804">Transcription</keyword>
<protein>
    <submittedName>
        <fullName evidence="9">PAS domain S-box-containing protein</fullName>
    </submittedName>
</protein>